<gene>
    <name evidence="3" type="ORF">JJQ90_07135</name>
</gene>
<dbReference type="PANTHER" id="PTHR21666">
    <property type="entry name" value="PEPTIDASE-RELATED"/>
    <property type="match status" value="1"/>
</dbReference>
<dbReference type="InterPro" id="IPR016047">
    <property type="entry name" value="M23ase_b-sheet_dom"/>
</dbReference>
<dbReference type="Pfam" id="PF01551">
    <property type="entry name" value="Peptidase_M23"/>
    <property type="match status" value="1"/>
</dbReference>
<dbReference type="PANTHER" id="PTHR21666:SF289">
    <property type="entry name" value="L-ALA--D-GLU ENDOPEPTIDASE"/>
    <property type="match status" value="1"/>
</dbReference>
<proteinExistence type="predicted"/>
<evidence type="ECO:0000259" key="2">
    <source>
        <dbReference type="Pfam" id="PF01551"/>
    </source>
</evidence>
<keyword evidence="1" id="KW-0732">Signal</keyword>
<evidence type="ECO:0000313" key="3">
    <source>
        <dbReference type="EMBL" id="MBU8543474.1"/>
    </source>
</evidence>
<evidence type="ECO:0000256" key="1">
    <source>
        <dbReference type="SAM" id="SignalP"/>
    </source>
</evidence>
<dbReference type="InterPro" id="IPR050570">
    <property type="entry name" value="Cell_wall_metabolism_enzyme"/>
</dbReference>
<organism evidence="3 4">
    <name type="scientific">Falsiroseomonas oleicola</name>
    <dbReference type="NCBI Taxonomy" id="2801474"/>
    <lineage>
        <taxon>Bacteria</taxon>
        <taxon>Pseudomonadati</taxon>
        <taxon>Pseudomonadota</taxon>
        <taxon>Alphaproteobacteria</taxon>
        <taxon>Acetobacterales</taxon>
        <taxon>Roseomonadaceae</taxon>
        <taxon>Falsiroseomonas</taxon>
    </lineage>
</organism>
<reference evidence="3 4" key="1">
    <citation type="submission" date="2021-01" db="EMBL/GenBank/DDBJ databases">
        <title>Roseomonas sp. nov, a bacterium isolated from an oil production mixture in Yumen Oilfield.</title>
        <authorList>
            <person name="Wu D."/>
        </authorList>
    </citation>
    <scope>NUCLEOTIDE SEQUENCE [LARGE SCALE GENOMIC DNA]</scope>
    <source>
        <strain evidence="3 4">ROY-5-3</strain>
    </source>
</reference>
<sequence length="170" mass="17867">MRLFILLAALMAAPATAQTLPPTLRLPPELRLPIELRLPVSPACISSPFGPRAEGAAGPRASRNHRGMDMPAPAGAWVVAAAAGQVVAIRRQGAAGLTVELRHEGGVTTRYVHLGTVAPALASGRRRVAQGERLGRIGRTGITYGTHLHFELVVNGVVVDPAPHLPIRPC</sequence>
<dbReference type="CDD" id="cd12797">
    <property type="entry name" value="M23_peptidase"/>
    <property type="match status" value="1"/>
</dbReference>
<feature type="signal peptide" evidence="1">
    <location>
        <begin position="1"/>
        <end position="17"/>
    </location>
</feature>
<comment type="caution">
    <text evidence="3">The sequence shown here is derived from an EMBL/GenBank/DDBJ whole genome shotgun (WGS) entry which is preliminary data.</text>
</comment>
<dbReference type="EMBL" id="JAERQM010000002">
    <property type="protein sequence ID" value="MBU8543474.1"/>
    <property type="molecule type" value="Genomic_DNA"/>
</dbReference>
<protein>
    <submittedName>
        <fullName evidence="3">M23 family metallopeptidase</fullName>
    </submittedName>
</protein>
<feature type="domain" description="M23ase beta-sheet core" evidence="2">
    <location>
        <begin position="64"/>
        <end position="161"/>
    </location>
</feature>
<dbReference type="Proteomes" id="UP000689967">
    <property type="component" value="Unassembled WGS sequence"/>
</dbReference>
<accession>A0ABS6H475</accession>
<keyword evidence="4" id="KW-1185">Reference proteome</keyword>
<name>A0ABS6H475_9PROT</name>
<evidence type="ECO:0000313" key="4">
    <source>
        <dbReference type="Proteomes" id="UP000689967"/>
    </source>
</evidence>
<feature type="chain" id="PRO_5046778955" evidence="1">
    <location>
        <begin position="18"/>
        <end position="170"/>
    </location>
</feature>
<dbReference type="RefSeq" id="WP_216873906.1">
    <property type="nucleotide sequence ID" value="NZ_JAERQM010000002.1"/>
</dbReference>